<comment type="caution">
    <text evidence="3">The sequence shown here is derived from an EMBL/GenBank/DDBJ whole genome shotgun (WGS) entry which is preliminary data.</text>
</comment>
<dbReference type="PANTHER" id="PTHR12276">
    <property type="entry name" value="EPSIN/ENT-RELATED"/>
    <property type="match status" value="1"/>
</dbReference>
<dbReference type="SMART" id="SM00273">
    <property type="entry name" value="ENTH"/>
    <property type="match status" value="1"/>
</dbReference>
<proteinExistence type="predicted"/>
<feature type="region of interest" description="Disordered" evidence="1">
    <location>
        <begin position="238"/>
        <end position="302"/>
    </location>
</feature>
<dbReference type="InterPro" id="IPR008942">
    <property type="entry name" value="ENTH_VHS"/>
</dbReference>
<reference evidence="3 4" key="1">
    <citation type="submission" date="2024-04" db="EMBL/GenBank/DDBJ databases">
        <title>genome sequences of Mucor flavus KT1a and Helicostylum pulchrum KT1b strains isolated from the surface of a dry-aged beef.</title>
        <authorList>
            <person name="Toyotome T."/>
            <person name="Hosono M."/>
            <person name="Torimaru M."/>
            <person name="Fukuda K."/>
            <person name="Mikami N."/>
        </authorList>
    </citation>
    <scope>NUCLEOTIDE SEQUENCE [LARGE SCALE GENOMIC DNA]</scope>
    <source>
        <strain evidence="3 4">KT1a</strain>
    </source>
</reference>
<name>A0ABP9YXC1_9FUNG</name>
<dbReference type="SUPFAM" id="SSF48464">
    <property type="entry name" value="ENTH/VHS domain"/>
    <property type="match status" value="1"/>
</dbReference>
<dbReference type="PANTHER" id="PTHR12276:SF45">
    <property type="entry name" value="CLATHRIN INTERACTOR 1"/>
    <property type="match status" value="1"/>
</dbReference>
<keyword evidence="4" id="KW-1185">Reference proteome</keyword>
<protein>
    <recommendedName>
        <fullName evidence="2">ENTH domain-containing protein</fullName>
    </recommendedName>
</protein>
<evidence type="ECO:0000313" key="3">
    <source>
        <dbReference type="EMBL" id="GAA5811508.1"/>
    </source>
</evidence>
<organism evidence="3 4">
    <name type="scientific">Mucor flavus</name>
    <dbReference type="NCBI Taxonomy" id="439312"/>
    <lineage>
        <taxon>Eukaryota</taxon>
        <taxon>Fungi</taxon>
        <taxon>Fungi incertae sedis</taxon>
        <taxon>Mucoromycota</taxon>
        <taxon>Mucoromycotina</taxon>
        <taxon>Mucoromycetes</taxon>
        <taxon>Mucorales</taxon>
        <taxon>Mucorineae</taxon>
        <taxon>Mucoraceae</taxon>
        <taxon>Mucor</taxon>
    </lineage>
</organism>
<feature type="region of interest" description="Disordered" evidence="1">
    <location>
        <begin position="346"/>
        <end position="408"/>
    </location>
</feature>
<feature type="region of interest" description="Disordered" evidence="1">
    <location>
        <begin position="420"/>
        <end position="472"/>
    </location>
</feature>
<feature type="compositionally biased region" description="Polar residues" evidence="1">
    <location>
        <begin position="254"/>
        <end position="263"/>
    </location>
</feature>
<feature type="compositionally biased region" description="Low complexity" evidence="1">
    <location>
        <begin position="172"/>
        <end position="192"/>
    </location>
</feature>
<dbReference type="PROSITE" id="PS50942">
    <property type="entry name" value="ENTH"/>
    <property type="match status" value="1"/>
</dbReference>
<feature type="region of interest" description="Disordered" evidence="1">
    <location>
        <begin position="170"/>
        <end position="192"/>
    </location>
</feature>
<feature type="compositionally biased region" description="Low complexity" evidence="1">
    <location>
        <begin position="394"/>
        <end position="405"/>
    </location>
</feature>
<sequence length="472" mass="51823">MNSLSNFQIPDVWEVKDVINKMKSVVLNYTEMEAKVHEATSNDPWGASSTLMQELAQGTYNYSGLQYFNEIMPTVYRRFTEKESKQWRQIYKALVLLEYLIKHGSERVVDDARSHVSMIKVMRNFYYIDDKGKDEGLNVRNRAKEIIELLSSTDKIRSERKLAKKNRNKYIGVGSDSGPSSRSMGFSSTTTVGGAGGSVASRFAGFGSGAYGNNGGGISFNGDALSYGELVGYPAPTTSSAGKYDDEDDGLYHSDSNQTSPSKNTKENLFGSDDEGDDFGSSNDNKKNTNFGDDDDWGDFACGEVQEPATNKNNALLDDDFSDFQHAVADEPTTTSKKQDLFDLLGDDTTTSSSSHHQFGDFESQPIAPSGYQTQQQQQQQQQAQSSLVDDNTTHTPTNTASTPTGMWAQASNFVSLDSLGKKANDNTRSTGPSMNALKSSSVQADWNNWASSNQQAQPSKPKTTAFDDLLF</sequence>
<evidence type="ECO:0000313" key="4">
    <source>
        <dbReference type="Proteomes" id="UP001473302"/>
    </source>
</evidence>
<dbReference type="Gene3D" id="1.25.40.90">
    <property type="match status" value="1"/>
</dbReference>
<feature type="compositionally biased region" description="Low complexity" evidence="1">
    <location>
        <begin position="373"/>
        <end position="385"/>
    </location>
</feature>
<dbReference type="InterPro" id="IPR013809">
    <property type="entry name" value="ENTH"/>
</dbReference>
<dbReference type="EMBL" id="BAABUK010000010">
    <property type="protein sequence ID" value="GAA5811508.1"/>
    <property type="molecule type" value="Genomic_DNA"/>
</dbReference>
<dbReference type="CDD" id="cd16992">
    <property type="entry name" value="ENTH_Ent3"/>
    <property type="match status" value="1"/>
</dbReference>
<accession>A0ABP9YXC1</accession>
<dbReference type="Pfam" id="PF01417">
    <property type="entry name" value="ENTH"/>
    <property type="match status" value="1"/>
</dbReference>
<evidence type="ECO:0000259" key="2">
    <source>
        <dbReference type="PROSITE" id="PS50942"/>
    </source>
</evidence>
<feature type="compositionally biased region" description="Low complexity" evidence="1">
    <location>
        <begin position="346"/>
        <end position="357"/>
    </location>
</feature>
<gene>
    <name evidence="3" type="ORF">MFLAVUS_004945</name>
</gene>
<feature type="compositionally biased region" description="Polar residues" evidence="1">
    <location>
        <begin position="427"/>
        <end position="463"/>
    </location>
</feature>
<evidence type="ECO:0000256" key="1">
    <source>
        <dbReference type="SAM" id="MobiDB-lite"/>
    </source>
</evidence>
<dbReference type="Proteomes" id="UP001473302">
    <property type="component" value="Unassembled WGS sequence"/>
</dbReference>
<feature type="domain" description="ENTH" evidence="2">
    <location>
        <begin position="24"/>
        <end position="160"/>
    </location>
</feature>